<keyword evidence="3" id="KW-1185">Reference proteome</keyword>
<dbReference type="Proteomes" id="UP001500711">
    <property type="component" value="Unassembled WGS sequence"/>
</dbReference>
<keyword evidence="1" id="KW-0472">Membrane</keyword>
<gene>
    <name evidence="2" type="ORF">GCM10022267_44190</name>
</gene>
<feature type="transmembrane region" description="Helical" evidence="1">
    <location>
        <begin position="61"/>
        <end position="83"/>
    </location>
</feature>
<organism evidence="2 3">
    <name type="scientific">Lentzea roselyniae</name>
    <dbReference type="NCBI Taxonomy" id="531940"/>
    <lineage>
        <taxon>Bacteria</taxon>
        <taxon>Bacillati</taxon>
        <taxon>Actinomycetota</taxon>
        <taxon>Actinomycetes</taxon>
        <taxon>Pseudonocardiales</taxon>
        <taxon>Pseudonocardiaceae</taxon>
        <taxon>Lentzea</taxon>
    </lineage>
</organism>
<dbReference type="RefSeq" id="WP_346131834.1">
    <property type="nucleotide sequence ID" value="NZ_BAABBE010000012.1"/>
</dbReference>
<evidence type="ECO:0000313" key="3">
    <source>
        <dbReference type="Proteomes" id="UP001500711"/>
    </source>
</evidence>
<reference evidence="3" key="1">
    <citation type="journal article" date="2019" name="Int. J. Syst. Evol. Microbiol.">
        <title>The Global Catalogue of Microorganisms (GCM) 10K type strain sequencing project: providing services to taxonomists for standard genome sequencing and annotation.</title>
        <authorList>
            <consortium name="The Broad Institute Genomics Platform"/>
            <consortium name="The Broad Institute Genome Sequencing Center for Infectious Disease"/>
            <person name="Wu L."/>
            <person name="Ma J."/>
        </authorList>
    </citation>
    <scope>NUCLEOTIDE SEQUENCE [LARGE SCALE GENOMIC DNA]</scope>
    <source>
        <strain evidence="3">JCM 17494</strain>
    </source>
</reference>
<feature type="transmembrane region" description="Helical" evidence="1">
    <location>
        <begin position="141"/>
        <end position="161"/>
    </location>
</feature>
<evidence type="ECO:0000313" key="2">
    <source>
        <dbReference type="EMBL" id="GAA3653041.1"/>
    </source>
</evidence>
<name>A0ABP7B8Q3_9PSEU</name>
<feature type="transmembrane region" description="Helical" evidence="1">
    <location>
        <begin position="27"/>
        <end position="49"/>
    </location>
</feature>
<sequence>MIIIGQGPQPQWVWVSAARVQRIRARLAVTGLPLIGMALVFGIVLVAVGLNLPTSHNPLNLLGVVMAGIAAFCALLSGLSLATARSCARGECVDMNGARLVRRLLGVWWGGAIFCAMAAWFSEVMTLNSEVRPVPFTAGSAVYLALLAVVVVLGGVAFFTARRVLRVA</sequence>
<keyword evidence="1" id="KW-1133">Transmembrane helix</keyword>
<comment type="caution">
    <text evidence="2">The sequence shown here is derived from an EMBL/GenBank/DDBJ whole genome shotgun (WGS) entry which is preliminary data.</text>
</comment>
<accession>A0ABP7B8Q3</accession>
<feature type="transmembrane region" description="Helical" evidence="1">
    <location>
        <begin position="104"/>
        <end position="121"/>
    </location>
</feature>
<proteinExistence type="predicted"/>
<protein>
    <submittedName>
        <fullName evidence="2">Uncharacterized protein</fullName>
    </submittedName>
</protein>
<evidence type="ECO:0000256" key="1">
    <source>
        <dbReference type="SAM" id="Phobius"/>
    </source>
</evidence>
<keyword evidence="1" id="KW-0812">Transmembrane</keyword>
<dbReference type="EMBL" id="BAABBE010000012">
    <property type="protein sequence ID" value="GAA3653041.1"/>
    <property type="molecule type" value="Genomic_DNA"/>
</dbReference>